<reference evidence="5 7" key="1">
    <citation type="journal article" date="2008" name="Genome Biol.">
        <title>The genome sequence of the model ascomycete fungus Podospora anserina.</title>
        <authorList>
            <person name="Espagne E."/>
            <person name="Lespinet O."/>
            <person name="Malagnac F."/>
            <person name="Da Silva C."/>
            <person name="Jaillon O."/>
            <person name="Porcel B.M."/>
            <person name="Couloux A."/>
            <person name="Aury J.-M."/>
            <person name="Segurens B."/>
            <person name="Poulain J."/>
            <person name="Anthouard V."/>
            <person name="Grossetete S."/>
            <person name="Khalili H."/>
            <person name="Coppin E."/>
            <person name="Dequard-Chablat M."/>
            <person name="Picard M."/>
            <person name="Contamine V."/>
            <person name="Arnaise S."/>
            <person name="Bourdais A."/>
            <person name="Berteaux-Lecellier V."/>
            <person name="Gautheret D."/>
            <person name="de Vries R.P."/>
            <person name="Battaglia E."/>
            <person name="Coutinho P.M."/>
            <person name="Danchin E.G.J."/>
            <person name="Henrissat B."/>
            <person name="El Khoury R."/>
            <person name="Sainsard-Chanet A."/>
            <person name="Boivin A."/>
            <person name="Pinan-Lucarre B."/>
            <person name="Sellem C.H."/>
            <person name="Debuchy R."/>
            <person name="Wincker P."/>
            <person name="Weissenbach J."/>
            <person name="Silar P."/>
        </authorList>
    </citation>
    <scope>NUCLEOTIDE SEQUENCE [LARGE SCALE GENOMIC DNA]</scope>
    <source>
        <strain evidence="7">S / ATCC MYA-4624 / DSM 980 / FGSC 10383</strain>
        <strain evidence="5">S mat+</strain>
    </source>
</reference>
<dbReference type="EMBL" id="FO904939">
    <property type="protein sequence ID" value="CDP28505.1"/>
    <property type="molecule type" value="Genomic_DNA"/>
</dbReference>
<dbReference type="KEGG" id="pan:PODANSg3132"/>
<dbReference type="Gene3D" id="2.120.10.30">
    <property type="entry name" value="TolB, C-terminal domain"/>
    <property type="match status" value="1"/>
</dbReference>
<dbReference type="InterPro" id="IPR011042">
    <property type="entry name" value="6-blade_b-propeller_TolB-like"/>
</dbReference>
<keyword evidence="2" id="KW-1133">Transmembrane helix</keyword>
<feature type="transmembrane region" description="Helical" evidence="2">
    <location>
        <begin position="503"/>
        <end position="522"/>
    </location>
</feature>
<keyword evidence="2" id="KW-0812">Transmembrane</keyword>
<evidence type="ECO:0000259" key="4">
    <source>
        <dbReference type="Pfam" id="PF22807"/>
    </source>
</evidence>
<gene>
    <name evidence="5" type="ORF">PODANS_4_7310</name>
</gene>
<dbReference type="RefSeq" id="XP_001906104.1">
    <property type="nucleotide sequence ID" value="XM_001906069.1"/>
</dbReference>
<dbReference type="EMBL" id="CU633895">
    <property type="protein sequence ID" value="CAP66770.1"/>
    <property type="molecule type" value="Genomic_DNA"/>
</dbReference>
<accession>B2ARJ2</accession>
<feature type="domain" description="Pyrroloquinoline quinone-dependent pyranose dehydrogenase beta-propeller" evidence="4">
    <location>
        <begin position="46"/>
        <end position="440"/>
    </location>
</feature>
<feature type="compositionally biased region" description="Acidic residues" evidence="1">
    <location>
        <begin position="458"/>
        <end position="468"/>
    </location>
</feature>
<feature type="region of interest" description="Disordered" evidence="1">
    <location>
        <begin position="445"/>
        <end position="494"/>
    </location>
</feature>
<evidence type="ECO:0000256" key="1">
    <source>
        <dbReference type="SAM" id="MobiDB-lite"/>
    </source>
</evidence>
<dbReference type="HOGENOM" id="CLU_039534_1_1_1"/>
<name>B2ARJ2_PODAN</name>
<dbReference type="AlphaFoldDB" id="B2ARJ2"/>
<feature type="compositionally biased region" description="Gly residues" evidence="1">
    <location>
        <begin position="469"/>
        <end position="478"/>
    </location>
</feature>
<feature type="chain" id="PRO_5007638936" evidence="3">
    <location>
        <begin position="19"/>
        <end position="523"/>
    </location>
</feature>
<sequence length="523" mass="56547">MRFQSTTAALLLLGGVQAQTTLPPPPTETSSSETCAINLTPSYDVTIAKGWTAHLLARNLGFARSIKLDGRGGLLVVSAQSGIVHLNVTDRASTCPYVINNITVIEDERPLQLNHGIELSPSGRTLYASSRESVWAWDYDPSTASVSNRREIITNMTNTDHVSRTLFLSPSHPDLLLVSRGSASNIDPLSIPLENGISQIRAFNISNLTSTSPPYSYPSQGLLIGSGLRNSVGIAEHPITGGVFSVENNIDQTTRLGTDIHNENPGEELNFHGFLNGSLPENRHHGYPFCFPLYNRTDFPDLNTLTTGDQFSLNQTAELNDETCAREYVPPRLTFKAHMAPLDIKFNSEGTRAYVSFHGSWNRDEPEGYKVAEVEWDAGTGQPVHSAKSLNAARDLLNTGDVHRCRPDGIFLRPVGLQVDGRGRVFVSNDYGGEVWVLEQTGDVEEESWEEVNYGGDDGNDDGNDDGEGNGGGNGGTGTDDEEPAETSNPAVKGAGTVRTEGWVVMGMTIVLSFVGGIFVIVA</sequence>
<dbReference type="Proteomes" id="UP000001197">
    <property type="component" value="Chromosome 4"/>
</dbReference>
<dbReference type="InterPro" id="IPR054539">
    <property type="entry name" value="Beta-prop_PDH"/>
</dbReference>
<evidence type="ECO:0000313" key="5">
    <source>
        <dbReference type="EMBL" id="CAP66770.1"/>
    </source>
</evidence>
<dbReference type="VEuPathDB" id="FungiDB:PODANS_4_7310"/>
<keyword evidence="2" id="KW-0472">Membrane</keyword>
<organism evidence="5">
    <name type="scientific">Podospora anserina (strain S / ATCC MYA-4624 / DSM 980 / FGSC 10383)</name>
    <name type="common">Pleurage anserina</name>
    <dbReference type="NCBI Taxonomy" id="515849"/>
    <lineage>
        <taxon>Eukaryota</taxon>
        <taxon>Fungi</taxon>
        <taxon>Dikarya</taxon>
        <taxon>Ascomycota</taxon>
        <taxon>Pezizomycotina</taxon>
        <taxon>Sordariomycetes</taxon>
        <taxon>Sordariomycetidae</taxon>
        <taxon>Sordariales</taxon>
        <taxon>Podosporaceae</taxon>
        <taxon>Podospora</taxon>
        <taxon>Podospora anserina</taxon>
    </lineage>
</organism>
<evidence type="ECO:0000256" key="3">
    <source>
        <dbReference type="SAM" id="SignalP"/>
    </source>
</evidence>
<dbReference type="eggNOG" id="ENOG502QPZ1">
    <property type="taxonomic scope" value="Eukaryota"/>
</dbReference>
<evidence type="ECO:0000256" key="2">
    <source>
        <dbReference type="SAM" id="Phobius"/>
    </source>
</evidence>
<dbReference type="InterPro" id="IPR011041">
    <property type="entry name" value="Quinoprot_gluc/sorb_DH_b-prop"/>
</dbReference>
<dbReference type="GeneID" id="6190101"/>
<reference evidence="7" key="3">
    <citation type="journal article" date="2014" name="Genetics">
        <title>Maintaining two mating types: Structure of the mating type locus and its role in heterokaryosis in Podospora anserina.</title>
        <authorList>
            <person name="Grognet P."/>
            <person name="Bidard F."/>
            <person name="Kuchly C."/>
            <person name="Tong L.C.H."/>
            <person name="Coppin E."/>
            <person name="Benkhali J.A."/>
            <person name="Couloux A."/>
            <person name="Wincker P."/>
            <person name="Debuchy R."/>
            <person name="Silar P."/>
        </authorList>
    </citation>
    <scope>GENOME REANNOTATION</scope>
    <source>
        <strain evidence="7">S / ATCC MYA-4624 / DSM 980 / FGSC 10383</strain>
    </source>
</reference>
<keyword evidence="3" id="KW-0732">Signal</keyword>
<dbReference type="Pfam" id="PF22807">
    <property type="entry name" value="TrAA12"/>
    <property type="match status" value="1"/>
</dbReference>
<keyword evidence="7" id="KW-1185">Reference proteome</keyword>
<reference evidence="5" key="2">
    <citation type="submission" date="2008-07" db="EMBL/GenBank/DDBJ databases">
        <authorList>
            <person name="Genoscope - CEA"/>
        </authorList>
    </citation>
    <scope>NUCLEOTIDE SEQUENCE</scope>
    <source>
        <strain evidence="5">S mat+</strain>
    </source>
</reference>
<proteinExistence type="predicted"/>
<dbReference type="SUPFAM" id="SSF50952">
    <property type="entry name" value="Soluble quinoprotein glucose dehydrogenase"/>
    <property type="match status" value="1"/>
</dbReference>
<evidence type="ECO:0000313" key="7">
    <source>
        <dbReference type="Proteomes" id="UP000001197"/>
    </source>
</evidence>
<dbReference type="OrthoDB" id="507128at2759"/>
<evidence type="ECO:0000313" key="6">
    <source>
        <dbReference type="EMBL" id="CDP28505.1"/>
    </source>
</evidence>
<protein>
    <submittedName>
        <fullName evidence="5">Podospora anserina S mat+ genomic DNA chromosome 4, supercontig 4</fullName>
    </submittedName>
</protein>
<reference evidence="6" key="4">
    <citation type="submission" date="2015-04" db="EMBL/GenBank/DDBJ databases">
        <title>Maintaining two mating types: Structure of the mating type locus and its role in heterokaryosis in Podospora anserina.</title>
        <authorList>
            <person name="Grognet P."/>
            <person name="Bidard F."/>
            <person name="Kuchly C."/>
            <person name="Chan Ho Tong L."/>
            <person name="Coppin E."/>
            <person name="Ait Benkhali J."/>
            <person name="Couloux A."/>
            <person name="Wincker P."/>
            <person name="Debuchy R."/>
            <person name="Silar P."/>
        </authorList>
    </citation>
    <scope>NUCLEOTIDE SEQUENCE</scope>
</reference>
<feature type="signal peptide" evidence="3">
    <location>
        <begin position="1"/>
        <end position="18"/>
    </location>
</feature>